<keyword evidence="2" id="KW-1003">Cell membrane</keyword>
<gene>
    <name evidence="7" type="ORF">acsn021_13880</name>
</gene>
<evidence type="ECO:0000313" key="8">
    <source>
        <dbReference type="Proteomes" id="UP000515561"/>
    </source>
</evidence>
<evidence type="ECO:0000313" key="7">
    <source>
        <dbReference type="EMBL" id="BCJ93819.1"/>
    </source>
</evidence>
<keyword evidence="3" id="KW-0812">Transmembrane</keyword>
<feature type="domain" description="ABC3 transporter permease C-terminal" evidence="6">
    <location>
        <begin position="254"/>
        <end position="359"/>
    </location>
</feature>
<evidence type="ECO:0000256" key="4">
    <source>
        <dbReference type="ARBA" id="ARBA00022989"/>
    </source>
</evidence>
<keyword evidence="4" id="KW-1133">Transmembrane helix</keyword>
<dbReference type="Proteomes" id="UP000515561">
    <property type="component" value="Chromosome"/>
</dbReference>
<protein>
    <submittedName>
        <fullName evidence="7">ABC transporter permease</fullName>
    </submittedName>
</protein>
<sequence>MYRRLIWNDFKKSKLSTLTIFIFTGLVALLISVAAILFVNLTGSIDTLMEKAKTAHFMQMHTGEINQERLKRFAMQNSTVEEYQVAEFLNIDGTDIVLKSKSLSDSVQDNGVSIQNKKFDLLLDLEGNEIKVQDGEIYVPIIYKKEYALTIHDKVYIKGMEFVIAGFLRDSQMNSSLSSSKRFLVSESEYEKLKEKGNIEYLIEFRLADLSKLGEFEAAYTNFGLEANGPAVTYPLFKFLSAISDGMLIVIILLISILVLITSFLCIRFILVARLEEDYREIGVMKAIGIRDFDIKKIYMAKYAVIFFSGCMLGYLLSLLIQDELLKNIRLTIGESKNANLSVSIGMVGILAVFILMMLYVNRVMRYFKKISGAEAIRFGRRLEKGSSMASLQLNKNRLYPVNFFLGMKYVLIRRKLYFVLLLVLIISTFIMVVPNNLYSTLSSESFITYMGVGKCDFRVDIAQSEDILSKTKEVVSKLEKDQNILKYTQLTTKAFIMTTEEGEKKSIKIELGDHTVFPIQYENGQAPTLEHEIAISAMNAEALQKTIGDTILVNIDGQERPLIVCGIYSDITNGGKTTKAAFTNRSGTIIWSVICAQANRGIDIDSIVSEYAKQFDFAKISDVDVYVRQTFGNTLQSVNMAARTAVLVAMLIPLFVTLLFIRMLVAKDKHARAILRVVGFRPSDITKQYMGAAIFILILALLLGTGLSNTLGEVIAGKMIKGLGVHSFRFHINPYVSYIRSPFLLAGITLIAVIIATHNAGKVKMAEQIKE</sequence>
<evidence type="ECO:0000256" key="3">
    <source>
        <dbReference type="ARBA" id="ARBA00022692"/>
    </source>
</evidence>
<comment type="subcellular location">
    <subcellularLocation>
        <location evidence="1">Cell membrane</location>
        <topology evidence="1">Multi-pass membrane protein</topology>
    </subcellularLocation>
</comment>
<organism evidence="7 8">
    <name type="scientific">Anaerocolumna cellulosilytica</name>
    <dbReference type="NCBI Taxonomy" id="433286"/>
    <lineage>
        <taxon>Bacteria</taxon>
        <taxon>Bacillati</taxon>
        <taxon>Bacillota</taxon>
        <taxon>Clostridia</taxon>
        <taxon>Lachnospirales</taxon>
        <taxon>Lachnospiraceae</taxon>
        <taxon>Anaerocolumna</taxon>
    </lineage>
</organism>
<dbReference type="Pfam" id="PF02687">
    <property type="entry name" value="FtsX"/>
    <property type="match status" value="2"/>
</dbReference>
<dbReference type="AlphaFoldDB" id="A0A6S6QXN1"/>
<reference evidence="7 8" key="1">
    <citation type="journal article" date="2016" name="Int. J. Syst. Evol. Microbiol.">
        <title>Descriptions of Anaerotaenia torta gen. nov., sp. nov. and Anaerocolumna cellulosilytica gen. nov., sp. nov. isolated from a methanogenic reactor of cattle waste.</title>
        <authorList>
            <person name="Uek A."/>
            <person name="Ohtaki Y."/>
            <person name="Kaku N."/>
            <person name="Ueki K."/>
        </authorList>
    </citation>
    <scope>NUCLEOTIDE SEQUENCE [LARGE SCALE GENOMIC DNA]</scope>
    <source>
        <strain evidence="7 8">SN021</strain>
    </source>
</reference>
<evidence type="ECO:0000256" key="2">
    <source>
        <dbReference type="ARBA" id="ARBA00022475"/>
    </source>
</evidence>
<name>A0A6S6QXN1_9FIRM</name>
<dbReference type="InterPro" id="IPR038766">
    <property type="entry name" value="Membrane_comp_ABC_pdt"/>
</dbReference>
<dbReference type="EMBL" id="AP023367">
    <property type="protein sequence ID" value="BCJ93819.1"/>
    <property type="molecule type" value="Genomic_DNA"/>
</dbReference>
<keyword evidence="8" id="KW-1185">Reference proteome</keyword>
<dbReference type="InterPro" id="IPR003838">
    <property type="entry name" value="ABC3_permease_C"/>
</dbReference>
<proteinExistence type="predicted"/>
<evidence type="ECO:0000259" key="6">
    <source>
        <dbReference type="Pfam" id="PF02687"/>
    </source>
</evidence>
<dbReference type="PANTHER" id="PTHR30287:SF2">
    <property type="entry name" value="BLL1001 PROTEIN"/>
    <property type="match status" value="1"/>
</dbReference>
<evidence type="ECO:0000256" key="1">
    <source>
        <dbReference type="ARBA" id="ARBA00004651"/>
    </source>
</evidence>
<dbReference type="RefSeq" id="WP_184092488.1">
    <property type="nucleotide sequence ID" value="NZ_AP023367.1"/>
</dbReference>
<feature type="domain" description="ABC3 transporter permease C-terminal" evidence="6">
    <location>
        <begin position="646"/>
        <end position="760"/>
    </location>
</feature>
<accession>A0A6S6QXN1</accession>
<dbReference type="KEGG" id="acel:acsn021_13880"/>
<evidence type="ECO:0000256" key="5">
    <source>
        <dbReference type="ARBA" id="ARBA00023136"/>
    </source>
</evidence>
<dbReference type="GO" id="GO:0005886">
    <property type="term" value="C:plasma membrane"/>
    <property type="evidence" value="ECO:0007669"/>
    <property type="project" value="UniProtKB-SubCell"/>
</dbReference>
<dbReference type="PANTHER" id="PTHR30287">
    <property type="entry name" value="MEMBRANE COMPONENT OF PREDICTED ABC SUPERFAMILY METABOLITE UPTAKE TRANSPORTER"/>
    <property type="match status" value="1"/>
</dbReference>
<keyword evidence="5" id="KW-0472">Membrane</keyword>